<comment type="caution">
    <text evidence="1">The sequence shown here is derived from an EMBL/GenBank/DDBJ whole genome shotgun (WGS) entry which is preliminary data.</text>
</comment>
<dbReference type="InterPro" id="IPR027417">
    <property type="entry name" value="P-loop_NTPase"/>
</dbReference>
<dbReference type="PANTHER" id="PTHR10903">
    <property type="entry name" value="GTPASE, IMAP FAMILY MEMBER-RELATED"/>
    <property type="match status" value="1"/>
</dbReference>
<dbReference type="Proteomes" id="UP001460270">
    <property type="component" value="Unassembled WGS sequence"/>
</dbReference>
<evidence type="ECO:0000313" key="2">
    <source>
        <dbReference type="Proteomes" id="UP001460270"/>
    </source>
</evidence>
<dbReference type="InterPro" id="IPR045058">
    <property type="entry name" value="GIMA/IAN/Toc"/>
</dbReference>
<dbReference type="AlphaFoldDB" id="A0AAW0NV46"/>
<protein>
    <recommendedName>
        <fullName evidence="3">AIG1-type G domain-containing protein</fullName>
    </recommendedName>
</protein>
<sequence length="291" mass="33025">MCHQLQELLQPDLTVGRLRELVKEIADACAPGPHVFVLVLQPENFTEQHKTRLESVLERKNGTHLLYEPFEDAESATATKKNEASDVAPVTEVGIKTILGSSKGPNVLLLLVKPSDFTKTDREKVKGILNCLSPCTFKHAMVILTHNENINRCVDDLIEDCERRYYNMSEQNRDQLMENTEHIIYKNVSYLTFNKKKKPPLNLVVCGRTGAEKTSVVQSILGRGQFRSLKHEREVCGRWVSLVELPDLSGKPPNAVMEQCLRSISLLVLRESMPLSWFFAWILSLIKTRLS</sequence>
<organism evidence="1 2">
    <name type="scientific">Mugilogobius chulae</name>
    <name type="common">yellowstripe goby</name>
    <dbReference type="NCBI Taxonomy" id="88201"/>
    <lineage>
        <taxon>Eukaryota</taxon>
        <taxon>Metazoa</taxon>
        <taxon>Chordata</taxon>
        <taxon>Craniata</taxon>
        <taxon>Vertebrata</taxon>
        <taxon>Euteleostomi</taxon>
        <taxon>Actinopterygii</taxon>
        <taxon>Neopterygii</taxon>
        <taxon>Teleostei</taxon>
        <taxon>Neoteleostei</taxon>
        <taxon>Acanthomorphata</taxon>
        <taxon>Gobiaria</taxon>
        <taxon>Gobiiformes</taxon>
        <taxon>Gobioidei</taxon>
        <taxon>Gobiidae</taxon>
        <taxon>Gobionellinae</taxon>
        <taxon>Mugilogobius</taxon>
    </lineage>
</organism>
<proteinExistence type="predicted"/>
<keyword evidence="2" id="KW-1185">Reference proteome</keyword>
<dbReference type="EMBL" id="JBBPFD010000013">
    <property type="protein sequence ID" value="KAK7901314.1"/>
    <property type="molecule type" value="Genomic_DNA"/>
</dbReference>
<name>A0AAW0NV46_9GOBI</name>
<gene>
    <name evidence="1" type="ORF">WMY93_018083</name>
</gene>
<accession>A0AAW0NV46</accession>
<reference evidence="2" key="1">
    <citation type="submission" date="2024-04" db="EMBL/GenBank/DDBJ databases">
        <title>Salinicola lusitanus LLJ914,a marine bacterium isolated from the Okinawa Trough.</title>
        <authorList>
            <person name="Li J."/>
        </authorList>
    </citation>
    <scope>NUCLEOTIDE SEQUENCE [LARGE SCALE GENOMIC DNA]</scope>
</reference>
<dbReference type="PANTHER" id="PTHR10903:SF170">
    <property type="entry name" value="GTPASE IMAP FAMILY MEMBER 7"/>
    <property type="match status" value="1"/>
</dbReference>
<evidence type="ECO:0000313" key="1">
    <source>
        <dbReference type="EMBL" id="KAK7901314.1"/>
    </source>
</evidence>
<dbReference type="Gene3D" id="3.40.50.300">
    <property type="entry name" value="P-loop containing nucleotide triphosphate hydrolases"/>
    <property type="match status" value="2"/>
</dbReference>
<evidence type="ECO:0008006" key="3">
    <source>
        <dbReference type="Google" id="ProtNLM"/>
    </source>
</evidence>